<dbReference type="Proteomes" id="UP000309215">
    <property type="component" value="Unassembled WGS sequence"/>
</dbReference>
<accession>A0A4U1J303</accession>
<evidence type="ECO:0000313" key="2">
    <source>
        <dbReference type="EMBL" id="TKD01520.1"/>
    </source>
</evidence>
<dbReference type="InterPro" id="IPR027443">
    <property type="entry name" value="IPNS-like_sf"/>
</dbReference>
<proteinExistence type="predicted"/>
<gene>
    <name evidence="2" type="ORF">E8A74_30970</name>
</gene>
<dbReference type="InterPro" id="IPR007803">
    <property type="entry name" value="Asp/Arg/Pro-Hydrxlase"/>
</dbReference>
<reference evidence="2 3" key="1">
    <citation type="submission" date="2019-04" db="EMBL/GenBank/DDBJ databases">
        <authorList>
            <person name="Li Y."/>
            <person name="Wang J."/>
        </authorList>
    </citation>
    <scope>NUCLEOTIDE SEQUENCE [LARGE SCALE GENOMIC DNA]</scope>
    <source>
        <strain evidence="2 3">DSM 14668</strain>
    </source>
</reference>
<dbReference type="Pfam" id="PF05118">
    <property type="entry name" value="Asp_Arg_Hydrox"/>
    <property type="match status" value="1"/>
</dbReference>
<dbReference type="SUPFAM" id="SSF51197">
    <property type="entry name" value="Clavaminate synthase-like"/>
    <property type="match status" value="1"/>
</dbReference>
<evidence type="ECO:0000259" key="1">
    <source>
        <dbReference type="Pfam" id="PF05118"/>
    </source>
</evidence>
<comment type="caution">
    <text evidence="2">The sequence shown here is derived from an EMBL/GenBank/DDBJ whole genome shotgun (WGS) entry which is preliminary data.</text>
</comment>
<sequence>MYQKRHVPSPRALPKTYRFLRLPLVIDVAPIVAEIEAADITWLPSQWKWHLGTSFCILRGGQERGWPGSRLTSGGGIDAPALAPLPRLCELLDTAFPARPVSAWLGLSPPDSRIHLHVDNTPHWDEHHRFHVPLITTPAARLCVAGRFLHLPAGTAWAFNNSVPHGAENLGSPRIHLMVDLPPVPSVEALVAAGTPEEGAKDPEAMARLSRDPMESLPETMKSDAYLLWRLAQQ</sequence>
<organism evidence="2 3">
    <name type="scientific">Polyangium fumosum</name>
    <dbReference type="NCBI Taxonomy" id="889272"/>
    <lineage>
        <taxon>Bacteria</taxon>
        <taxon>Pseudomonadati</taxon>
        <taxon>Myxococcota</taxon>
        <taxon>Polyangia</taxon>
        <taxon>Polyangiales</taxon>
        <taxon>Polyangiaceae</taxon>
        <taxon>Polyangium</taxon>
    </lineage>
</organism>
<dbReference type="EMBL" id="SSMQ01000039">
    <property type="protein sequence ID" value="TKD01520.1"/>
    <property type="molecule type" value="Genomic_DNA"/>
</dbReference>
<protein>
    <recommendedName>
        <fullName evidence="1">Aspartyl/asparaginy/proline hydroxylase domain-containing protein</fullName>
    </recommendedName>
</protein>
<dbReference type="Gene3D" id="2.60.120.330">
    <property type="entry name" value="B-lactam Antibiotic, Isopenicillin N Synthase, Chain"/>
    <property type="match status" value="1"/>
</dbReference>
<dbReference type="RefSeq" id="WP_136932718.1">
    <property type="nucleotide sequence ID" value="NZ_SSMQ01000039.1"/>
</dbReference>
<dbReference type="OrthoDB" id="1441538at2"/>
<dbReference type="AlphaFoldDB" id="A0A4U1J303"/>
<keyword evidence="3" id="KW-1185">Reference proteome</keyword>
<name>A0A4U1J303_9BACT</name>
<feature type="domain" description="Aspartyl/asparaginy/proline hydroxylase" evidence="1">
    <location>
        <begin position="65"/>
        <end position="181"/>
    </location>
</feature>
<evidence type="ECO:0000313" key="3">
    <source>
        <dbReference type="Proteomes" id="UP000309215"/>
    </source>
</evidence>